<name>A0ABU4HNE2_9ACTN</name>
<dbReference type="EMBL" id="JAWSTH010000021">
    <property type="protein sequence ID" value="MDW5594765.1"/>
    <property type="molecule type" value="Genomic_DNA"/>
</dbReference>
<dbReference type="Pfam" id="PF03883">
    <property type="entry name" value="H2O2_YaaD"/>
    <property type="match status" value="1"/>
</dbReference>
<dbReference type="InterPro" id="IPR005583">
    <property type="entry name" value="YaaA"/>
</dbReference>
<sequence>MLLMLPPSEGKATPSARRAPLDLSALSFAATLTPLRERLIAAVDPAIAQAPAAPAAEVYTGVLYARLDHASLPAGAKRRANRSVLIASGLWGLLAPADRVPGYKLPIDASVDGFGTLAAAWRPLIAAALAERDHSRELIVDCRSGGYSAVWRPSAAARVEVRAFKLKPDGGRQVISHMAKATRGQVARELLLAPRAPRRPADVLALVRAAGLDAELGAPEGRGSGAAWTLDLLER</sequence>
<proteinExistence type="predicted"/>
<dbReference type="RefSeq" id="WP_318597075.1">
    <property type="nucleotide sequence ID" value="NZ_JAWSTH010000021.1"/>
</dbReference>
<dbReference type="PANTHER" id="PTHR30283:SF4">
    <property type="entry name" value="PEROXIDE STRESS RESISTANCE PROTEIN YAAA"/>
    <property type="match status" value="1"/>
</dbReference>
<comment type="caution">
    <text evidence="1">The sequence shown here is derived from an EMBL/GenBank/DDBJ whole genome shotgun (WGS) entry which is preliminary data.</text>
</comment>
<dbReference type="PANTHER" id="PTHR30283">
    <property type="entry name" value="PEROXIDE STRESS RESPONSE PROTEIN YAAA"/>
    <property type="match status" value="1"/>
</dbReference>
<evidence type="ECO:0000313" key="2">
    <source>
        <dbReference type="Proteomes" id="UP001284601"/>
    </source>
</evidence>
<reference evidence="1 2" key="2">
    <citation type="submission" date="2023-10" db="EMBL/GenBank/DDBJ databases">
        <authorList>
            <person name="Han X.F."/>
        </authorList>
    </citation>
    <scope>NUCLEOTIDE SEQUENCE [LARGE SCALE GENOMIC DNA]</scope>
    <source>
        <strain evidence="1 2">KCTC 39840</strain>
    </source>
</reference>
<reference evidence="2" key="1">
    <citation type="submission" date="2023-07" db="EMBL/GenBank/DDBJ databases">
        <title>Conexibacter stalactiti sp. nov., isolated from stalactites in a lava cave and emended description of the genus Conexibacter.</title>
        <authorList>
            <person name="Lee S.D."/>
        </authorList>
    </citation>
    <scope>NUCLEOTIDE SEQUENCE [LARGE SCALE GENOMIC DNA]</scope>
    <source>
        <strain evidence="2">KCTC 39840</strain>
    </source>
</reference>
<protein>
    <submittedName>
        <fullName evidence="1">Peroxide stress protein YaaA</fullName>
    </submittedName>
</protein>
<keyword evidence="2" id="KW-1185">Reference proteome</keyword>
<accession>A0ABU4HNE2</accession>
<evidence type="ECO:0000313" key="1">
    <source>
        <dbReference type="EMBL" id="MDW5594765.1"/>
    </source>
</evidence>
<gene>
    <name evidence="1" type="primary">yaaA</name>
    <name evidence="1" type="ORF">R7226_10480</name>
</gene>
<organism evidence="1 2">
    <name type="scientific">Conexibacter stalactiti</name>
    <dbReference type="NCBI Taxonomy" id="1940611"/>
    <lineage>
        <taxon>Bacteria</taxon>
        <taxon>Bacillati</taxon>
        <taxon>Actinomycetota</taxon>
        <taxon>Thermoleophilia</taxon>
        <taxon>Solirubrobacterales</taxon>
        <taxon>Conexibacteraceae</taxon>
        <taxon>Conexibacter</taxon>
    </lineage>
</organism>
<dbReference type="Proteomes" id="UP001284601">
    <property type="component" value="Unassembled WGS sequence"/>
</dbReference>